<feature type="transmembrane region" description="Helical" evidence="1">
    <location>
        <begin position="12"/>
        <end position="35"/>
    </location>
</feature>
<dbReference type="PANTHER" id="PTHR23021">
    <property type="entry name" value="SERPENTINE RECEPTOR, CLASS T"/>
    <property type="match status" value="1"/>
</dbReference>
<evidence type="ECO:0000256" key="1">
    <source>
        <dbReference type="SAM" id="Phobius"/>
    </source>
</evidence>
<dbReference type="InterPro" id="IPR019425">
    <property type="entry name" value="7TM_GPCR_serpentine_rcpt_Srt"/>
</dbReference>
<feature type="non-terminal residue" evidence="2">
    <location>
        <position position="1"/>
    </location>
</feature>
<keyword evidence="1" id="KW-0472">Membrane</keyword>
<feature type="transmembrane region" description="Helical" evidence="1">
    <location>
        <begin position="91"/>
        <end position="114"/>
    </location>
</feature>
<protein>
    <recommendedName>
        <fullName evidence="4">G protein-coupled receptor</fullName>
    </recommendedName>
</protein>
<keyword evidence="1" id="KW-1133">Transmembrane helix</keyword>
<gene>
    <name evidence="2" type="ORF">PFISCL1PPCAC_13881</name>
</gene>
<reference evidence="2" key="1">
    <citation type="submission" date="2023-10" db="EMBL/GenBank/DDBJ databases">
        <title>Genome assembly of Pristionchus species.</title>
        <authorList>
            <person name="Yoshida K."/>
            <person name="Sommer R.J."/>
        </authorList>
    </citation>
    <scope>NUCLEOTIDE SEQUENCE</scope>
    <source>
        <strain evidence="2">RS5133</strain>
    </source>
</reference>
<feature type="non-terminal residue" evidence="2">
    <location>
        <position position="131"/>
    </location>
</feature>
<accession>A0AAV5VXY5</accession>
<evidence type="ECO:0000313" key="3">
    <source>
        <dbReference type="Proteomes" id="UP001432322"/>
    </source>
</evidence>
<proteinExistence type="predicted"/>
<evidence type="ECO:0008006" key="4">
    <source>
        <dbReference type="Google" id="ProtNLM"/>
    </source>
</evidence>
<dbReference type="Proteomes" id="UP001432322">
    <property type="component" value="Unassembled WGS sequence"/>
</dbReference>
<organism evidence="2 3">
    <name type="scientific">Pristionchus fissidentatus</name>
    <dbReference type="NCBI Taxonomy" id="1538716"/>
    <lineage>
        <taxon>Eukaryota</taxon>
        <taxon>Metazoa</taxon>
        <taxon>Ecdysozoa</taxon>
        <taxon>Nematoda</taxon>
        <taxon>Chromadorea</taxon>
        <taxon>Rhabditida</taxon>
        <taxon>Rhabditina</taxon>
        <taxon>Diplogasteromorpha</taxon>
        <taxon>Diplogasteroidea</taxon>
        <taxon>Neodiplogasteridae</taxon>
        <taxon>Pristionchus</taxon>
    </lineage>
</organism>
<sequence>PSPSSLIVTRMMITLAFVDMVCLFLISFIFGGFLVTGQTYCKHPSLHWWYGFVTQFFFMACSIVCILLACNRIVEYTSTRLTALLFKGRRTWVVLLAALPYPVFMAAFTPLPFFNSDYHVILFDPRIYNDR</sequence>
<keyword evidence="3" id="KW-1185">Reference proteome</keyword>
<dbReference type="EMBL" id="BTSY01000004">
    <property type="protein sequence ID" value="GMT22584.1"/>
    <property type="molecule type" value="Genomic_DNA"/>
</dbReference>
<dbReference type="AlphaFoldDB" id="A0AAV5VXY5"/>
<name>A0AAV5VXY5_9BILA</name>
<dbReference type="Pfam" id="PF10321">
    <property type="entry name" value="7TM_GPCR_Srt"/>
    <property type="match status" value="1"/>
</dbReference>
<dbReference type="PANTHER" id="PTHR23021:SF11">
    <property type="entry name" value="SERPENTINE RECEPTOR, CLASS T"/>
    <property type="match status" value="1"/>
</dbReference>
<feature type="transmembrane region" description="Helical" evidence="1">
    <location>
        <begin position="47"/>
        <end position="70"/>
    </location>
</feature>
<comment type="caution">
    <text evidence="2">The sequence shown here is derived from an EMBL/GenBank/DDBJ whole genome shotgun (WGS) entry which is preliminary data.</text>
</comment>
<keyword evidence="1" id="KW-0812">Transmembrane</keyword>
<evidence type="ECO:0000313" key="2">
    <source>
        <dbReference type="EMBL" id="GMT22584.1"/>
    </source>
</evidence>